<dbReference type="OrthoDB" id="1093005at2759"/>
<proteinExistence type="predicted"/>
<dbReference type="AlphaFoldDB" id="A0A1Q3BLD0"/>
<protein>
    <submittedName>
        <fullName evidence="2">Uncharacterized protein</fullName>
    </submittedName>
</protein>
<dbReference type="STRING" id="3775.A0A1Q3BLD0"/>
<gene>
    <name evidence="2" type="ORF">CFOL_v3_12333</name>
</gene>
<sequence length="296" mass="33398">MAPTVEVPVFIDTNLGTHIGMAVSPDITAGDFKRELERRHLGCFPSLGEIRVHGLMVKRRSCFYHLPESLPIKHAFQGLKGTWFLHSEARPLKDLDRPGLSKCMATELVNGSAITDSLFVSPEKNQMISSVIKHIPQELPKIVTQSKQKKKNHRANNFLVYEDDGIEIGGLDRNEDSPGVNAKEGVQEQEEQLKVKRNDKFSNALVDTWPRFTVRTPPRTLPFQLLADPRPETSTNKHERHEVGKRLVTSLKKLRISANKQRPIISLCRYKNGQVLGANASSMAKYLVFEISDKED</sequence>
<evidence type="ECO:0000256" key="1">
    <source>
        <dbReference type="SAM" id="MobiDB-lite"/>
    </source>
</evidence>
<reference evidence="3" key="1">
    <citation type="submission" date="2016-04" db="EMBL/GenBank/DDBJ databases">
        <title>Cephalotus genome sequencing.</title>
        <authorList>
            <person name="Fukushima K."/>
            <person name="Hasebe M."/>
            <person name="Fang X."/>
        </authorList>
    </citation>
    <scope>NUCLEOTIDE SEQUENCE [LARGE SCALE GENOMIC DNA]</scope>
    <source>
        <strain evidence="3">cv. St1</strain>
    </source>
</reference>
<dbReference type="EMBL" id="BDDD01000665">
    <property type="protein sequence ID" value="GAV68830.1"/>
    <property type="molecule type" value="Genomic_DNA"/>
</dbReference>
<feature type="region of interest" description="Disordered" evidence="1">
    <location>
        <begin position="222"/>
        <end position="241"/>
    </location>
</feature>
<name>A0A1Q3BLD0_CEPFO</name>
<evidence type="ECO:0000313" key="3">
    <source>
        <dbReference type="Proteomes" id="UP000187406"/>
    </source>
</evidence>
<organism evidence="2 3">
    <name type="scientific">Cephalotus follicularis</name>
    <name type="common">Albany pitcher plant</name>
    <dbReference type="NCBI Taxonomy" id="3775"/>
    <lineage>
        <taxon>Eukaryota</taxon>
        <taxon>Viridiplantae</taxon>
        <taxon>Streptophyta</taxon>
        <taxon>Embryophyta</taxon>
        <taxon>Tracheophyta</taxon>
        <taxon>Spermatophyta</taxon>
        <taxon>Magnoliopsida</taxon>
        <taxon>eudicotyledons</taxon>
        <taxon>Gunneridae</taxon>
        <taxon>Pentapetalae</taxon>
        <taxon>rosids</taxon>
        <taxon>fabids</taxon>
        <taxon>Oxalidales</taxon>
        <taxon>Cephalotaceae</taxon>
        <taxon>Cephalotus</taxon>
    </lineage>
</organism>
<comment type="caution">
    <text evidence="2">The sequence shown here is derived from an EMBL/GenBank/DDBJ whole genome shotgun (WGS) entry which is preliminary data.</text>
</comment>
<evidence type="ECO:0000313" key="2">
    <source>
        <dbReference type="EMBL" id="GAV68830.1"/>
    </source>
</evidence>
<dbReference type="InParanoid" id="A0A1Q3BLD0"/>
<feature type="compositionally biased region" description="Basic and acidic residues" evidence="1">
    <location>
        <begin position="229"/>
        <end position="241"/>
    </location>
</feature>
<accession>A0A1Q3BLD0</accession>
<keyword evidence="3" id="KW-1185">Reference proteome</keyword>
<dbReference type="Proteomes" id="UP000187406">
    <property type="component" value="Unassembled WGS sequence"/>
</dbReference>